<dbReference type="PANTHER" id="PTHR23501">
    <property type="entry name" value="MAJOR FACILITATOR SUPERFAMILY"/>
    <property type="match status" value="1"/>
</dbReference>
<feature type="transmembrane region" description="Helical" evidence="7">
    <location>
        <begin position="546"/>
        <end position="565"/>
    </location>
</feature>
<sequence length="604" mass="65036">MNTSQITAGDEERRDKPEIDHMEEAPVDLDDAHRAALENNPDTVETPSLSTILAVISLALGFVGPISCGFALVTGILTTIQTDLGDTHNKITWLVGGWSVASSVSFSIAGGLSDVFGRRWTILSGELICIIGSVVAATAKTVETIILASTFLGFGCGMIYVSYAGISELLPNKWRGIGLATTEFAINVPFGVLSVLLGTLLVLHTALGWRWCYYIGLIYGVISLVGTFTFYFPPTRPQHDYENTRLDQLKSLDFVGITLYVGGLTTFLVGLTWAGQPGHPWRSPSVYVPITLGLLGLIACFIYDFTIPSKPLFPLEVFKEIRKFTVLLGITFVAGMIYYSMMALLPQGSLWMYTSDQMQIAYIALPNGFVQLVFGAIGPALIGKIKHIKMQIIVMLVLQTTFTAALAAVVPHNRAAWTALQAFSVGPFVLVTVACYVTTGLHTPLRHLGLATGLIGTFRSMGGSVGNAIFNTIIHGVVNRDLGKGIAQAAIQKGFNPEDLGSLIPATINSALGIPHAFASVPGITPAVETAAVKALRQVYGHAFRMVFYATIPFGIIAITLACFIEDPSMYLNNHTAVHMEKEAGFGKGHRNKKADNSFQGQKV</sequence>
<feature type="transmembrane region" description="Helical" evidence="7">
    <location>
        <begin position="52"/>
        <end position="79"/>
    </location>
</feature>
<keyword evidence="3 7" id="KW-0812">Transmembrane</keyword>
<dbReference type="Gene3D" id="1.20.1250.20">
    <property type="entry name" value="MFS general substrate transporter like domains"/>
    <property type="match status" value="2"/>
</dbReference>
<comment type="caution">
    <text evidence="9">The sequence shown here is derived from an EMBL/GenBank/DDBJ whole genome shotgun (WGS) entry which is preliminary data.</text>
</comment>
<evidence type="ECO:0000256" key="6">
    <source>
        <dbReference type="SAM" id="MobiDB-lite"/>
    </source>
</evidence>
<dbReference type="Proteomes" id="UP000183971">
    <property type="component" value="Unassembled WGS sequence"/>
</dbReference>
<dbReference type="PANTHER" id="PTHR23501:SF109">
    <property type="entry name" value="MAJOR FACILITATOR SUPERFAMILY (MFS) PROFILE DOMAIN-CONTAINING PROTEIN-RELATED"/>
    <property type="match status" value="1"/>
</dbReference>
<dbReference type="VEuPathDB" id="FungiDB:FPRO_14950"/>
<dbReference type="GeneID" id="42059807"/>
<proteinExistence type="predicted"/>
<reference evidence="10" key="1">
    <citation type="journal article" date="2016" name="Genome Biol. Evol.">
        <title>Comparative 'omics' of the Fusarium fujikuroi species complex highlights differences in genetic potential and metabolite synthesis.</title>
        <authorList>
            <person name="Niehaus E.-M."/>
            <person name="Muensterkoetter M."/>
            <person name="Proctor R.H."/>
            <person name="Brown D.W."/>
            <person name="Sharon A."/>
            <person name="Idan Y."/>
            <person name="Oren-Young L."/>
            <person name="Sieber C.M."/>
            <person name="Novak O."/>
            <person name="Pencik A."/>
            <person name="Tarkowska D."/>
            <person name="Hromadova K."/>
            <person name="Freeman S."/>
            <person name="Maymon M."/>
            <person name="Elazar M."/>
            <person name="Youssef S.A."/>
            <person name="El-Shabrawy E.S.M."/>
            <person name="Shalaby A.B.A."/>
            <person name="Houterman P."/>
            <person name="Brock N.L."/>
            <person name="Burkhardt I."/>
            <person name="Tsavkelova E.A."/>
            <person name="Dickschat J.S."/>
            <person name="Galuszka P."/>
            <person name="Gueldener U."/>
            <person name="Tudzynski B."/>
        </authorList>
    </citation>
    <scope>NUCLEOTIDE SEQUENCE [LARGE SCALE GENOMIC DNA]</scope>
    <source>
        <strain evidence="10">ET1</strain>
    </source>
</reference>
<evidence type="ECO:0000256" key="3">
    <source>
        <dbReference type="ARBA" id="ARBA00022692"/>
    </source>
</evidence>
<evidence type="ECO:0000313" key="10">
    <source>
        <dbReference type="Proteomes" id="UP000183971"/>
    </source>
</evidence>
<dbReference type="AlphaFoldDB" id="A0A1L7VZM4"/>
<keyword evidence="10" id="KW-1185">Reference proteome</keyword>
<evidence type="ECO:0000313" key="9">
    <source>
        <dbReference type="EMBL" id="CZR45874.1"/>
    </source>
</evidence>
<feature type="transmembrane region" description="Helical" evidence="7">
    <location>
        <begin position="145"/>
        <end position="163"/>
    </location>
</feature>
<evidence type="ECO:0000256" key="5">
    <source>
        <dbReference type="ARBA" id="ARBA00023136"/>
    </source>
</evidence>
<organism evidence="9 10">
    <name type="scientific">Fusarium proliferatum (strain ET1)</name>
    <name type="common">Orchid endophyte fungus</name>
    <dbReference type="NCBI Taxonomy" id="1227346"/>
    <lineage>
        <taxon>Eukaryota</taxon>
        <taxon>Fungi</taxon>
        <taxon>Dikarya</taxon>
        <taxon>Ascomycota</taxon>
        <taxon>Pezizomycotina</taxon>
        <taxon>Sordariomycetes</taxon>
        <taxon>Hypocreomycetidae</taxon>
        <taxon>Hypocreales</taxon>
        <taxon>Nectriaceae</taxon>
        <taxon>Fusarium</taxon>
        <taxon>Fusarium fujikuroi species complex</taxon>
    </lineage>
</organism>
<feature type="compositionally biased region" description="Basic and acidic residues" evidence="6">
    <location>
        <begin position="10"/>
        <end position="24"/>
    </location>
</feature>
<evidence type="ECO:0000256" key="4">
    <source>
        <dbReference type="ARBA" id="ARBA00022989"/>
    </source>
</evidence>
<feature type="transmembrane region" description="Helical" evidence="7">
    <location>
        <begin position="360"/>
        <end position="380"/>
    </location>
</feature>
<dbReference type="PROSITE" id="PS50850">
    <property type="entry name" value="MFS"/>
    <property type="match status" value="1"/>
</dbReference>
<dbReference type="SUPFAM" id="SSF103473">
    <property type="entry name" value="MFS general substrate transporter"/>
    <property type="match status" value="1"/>
</dbReference>
<feature type="transmembrane region" description="Helical" evidence="7">
    <location>
        <begin position="213"/>
        <end position="233"/>
    </location>
</feature>
<feature type="transmembrane region" description="Helical" evidence="7">
    <location>
        <begin position="324"/>
        <end position="345"/>
    </location>
</feature>
<feature type="region of interest" description="Disordered" evidence="6">
    <location>
        <begin position="585"/>
        <end position="604"/>
    </location>
</feature>
<keyword evidence="5 7" id="KW-0472">Membrane</keyword>
<dbReference type="InterPro" id="IPR005829">
    <property type="entry name" value="Sugar_transporter_CS"/>
</dbReference>
<feature type="transmembrane region" description="Helical" evidence="7">
    <location>
        <begin position="184"/>
        <end position="207"/>
    </location>
</feature>
<evidence type="ECO:0000256" key="1">
    <source>
        <dbReference type="ARBA" id="ARBA00004141"/>
    </source>
</evidence>
<feature type="transmembrane region" description="Helical" evidence="7">
    <location>
        <begin position="91"/>
        <end position="113"/>
    </location>
</feature>
<protein>
    <submittedName>
        <fullName evidence="9">Related to potential drug facilitator PEP5</fullName>
    </submittedName>
</protein>
<dbReference type="RefSeq" id="XP_031086408.1">
    <property type="nucleotide sequence ID" value="XM_031220784.1"/>
</dbReference>
<dbReference type="Pfam" id="PF06609">
    <property type="entry name" value="TRI12"/>
    <property type="match status" value="1"/>
</dbReference>
<name>A0A1L7VZM4_FUSPR</name>
<dbReference type="InterPro" id="IPR036259">
    <property type="entry name" value="MFS_trans_sf"/>
</dbReference>
<gene>
    <name evidence="9" type="ORF">FPRO_14950</name>
</gene>
<accession>A0A1L7VZM4</accession>
<evidence type="ECO:0000256" key="7">
    <source>
        <dbReference type="SAM" id="Phobius"/>
    </source>
</evidence>
<feature type="transmembrane region" description="Helical" evidence="7">
    <location>
        <begin position="392"/>
        <end position="410"/>
    </location>
</feature>
<dbReference type="EMBL" id="FJOF01000009">
    <property type="protein sequence ID" value="CZR45874.1"/>
    <property type="molecule type" value="Genomic_DNA"/>
</dbReference>
<keyword evidence="2" id="KW-0813">Transport</keyword>
<feature type="domain" description="Major facilitator superfamily (MFS) profile" evidence="8">
    <location>
        <begin position="53"/>
        <end position="570"/>
    </location>
</feature>
<comment type="subcellular location">
    <subcellularLocation>
        <location evidence="1">Membrane</location>
        <topology evidence="1">Multi-pass membrane protein</topology>
    </subcellularLocation>
</comment>
<feature type="region of interest" description="Disordered" evidence="6">
    <location>
        <begin position="1"/>
        <end position="24"/>
    </location>
</feature>
<dbReference type="PROSITE" id="PS00216">
    <property type="entry name" value="SUGAR_TRANSPORT_1"/>
    <property type="match status" value="1"/>
</dbReference>
<feature type="transmembrane region" description="Helical" evidence="7">
    <location>
        <begin position="120"/>
        <end position="139"/>
    </location>
</feature>
<feature type="transmembrane region" description="Helical" evidence="7">
    <location>
        <begin position="286"/>
        <end position="303"/>
    </location>
</feature>
<evidence type="ECO:0000256" key="2">
    <source>
        <dbReference type="ARBA" id="ARBA00022448"/>
    </source>
</evidence>
<feature type="transmembrane region" description="Helical" evidence="7">
    <location>
        <begin position="254"/>
        <end position="274"/>
    </location>
</feature>
<dbReference type="GO" id="GO:0022857">
    <property type="term" value="F:transmembrane transporter activity"/>
    <property type="evidence" value="ECO:0007669"/>
    <property type="project" value="InterPro"/>
</dbReference>
<feature type="transmembrane region" description="Helical" evidence="7">
    <location>
        <begin position="416"/>
        <end position="437"/>
    </location>
</feature>
<evidence type="ECO:0000259" key="8">
    <source>
        <dbReference type="PROSITE" id="PS50850"/>
    </source>
</evidence>
<dbReference type="InterPro" id="IPR020846">
    <property type="entry name" value="MFS_dom"/>
</dbReference>
<dbReference type="GO" id="GO:0005886">
    <property type="term" value="C:plasma membrane"/>
    <property type="evidence" value="ECO:0007669"/>
    <property type="project" value="TreeGrafter"/>
</dbReference>
<dbReference type="InterPro" id="IPR010573">
    <property type="entry name" value="MFS_Str1/Tri12-like"/>
</dbReference>
<keyword evidence="4 7" id="KW-1133">Transmembrane helix</keyword>